<dbReference type="Proteomes" id="UP000299102">
    <property type="component" value="Unassembled WGS sequence"/>
</dbReference>
<proteinExistence type="predicted"/>
<feature type="region of interest" description="Disordered" evidence="1">
    <location>
        <begin position="80"/>
        <end position="104"/>
    </location>
</feature>
<dbReference type="EMBL" id="BGZK01000176">
    <property type="protein sequence ID" value="GBP26127.1"/>
    <property type="molecule type" value="Genomic_DNA"/>
</dbReference>
<reference evidence="2 3" key="1">
    <citation type="journal article" date="2019" name="Commun. Biol.">
        <title>The bagworm genome reveals a unique fibroin gene that provides high tensile strength.</title>
        <authorList>
            <person name="Kono N."/>
            <person name="Nakamura H."/>
            <person name="Ohtoshi R."/>
            <person name="Tomita M."/>
            <person name="Numata K."/>
            <person name="Arakawa K."/>
        </authorList>
    </citation>
    <scope>NUCLEOTIDE SEQUENCE [LARGE SCALE GENOMIC DNA]</scope>
</reference>
<sequence length="104" mass="12067">MLTQFSKRPAAKKLKKKDVVCARIPKKISETATERAWRAARSCAADGGEFFHTILSLGWSREFFRRQLFSDDHSHRVRATIRTPLQRSLSERDRHPPRPEPNPV</sequence>
<accession>A0A4C1UJ55</accession>
<evidence type="ECO:0000256" key="1">
    <source>
        <dbReference type="SAM" id="MobiDB-lite"/>
    </source>
</evidence>
<dbReference type="AlphaFoldDB" id="A0A4C1UJ55"/>
<gene>
    <name evidence="2" type="ORF">EVAR_15141_1</name>
</gene>
<organism evidence="2 3">
    <name type="scientific">Eumeta variegata</name>
    <name type="common">Bagworm moth</name>
    <name type="synonym">Eumeta japonica</name>
    <dbReference type="NCBI Taxonomy" id="151549"/>
    <lineage>
        <taxon>Eukaryota</taxon>
        <taxon>Metazoa</taxon>
        <taxon>Ecdysozoa</taxon>
        <taxon>Arthropoda</taxon>
        <taxon>Hexapoda</taxon>
        <taxon>Insecta</taxon>
        <taxon>Pterygota</taxon>
        <taxon>Neoptera</taxon>
        <taxon>Endopterygota</taxon>
        <taxon>Lepidoptera</taxon>
        <taxon>Glossata</taxon>
        <taxon>Ditrysia</taxon>
        <taxon>Tineoidea</taxon>
        <taxon>Psychidae</taxon>
        <taxon>Oiketicinae</taxon>
        <taxon>Eumeta</taxon>
    </lineage>
</organism>
<feature type="compositionally biased region" description="Basic and acidic residues" evidence="1">
    <location>
        <begin position="89"/>
        <end position="98"/>
    </location>
</feature>
<evidence type="ECO:0000313" key="2">
    <source>
        <dbReference type="EMBL" id="GBP26127.1"/>
    </source>
</evidence>
<evidence type="ECO:0000313" key="3">
    <source>
        <dbReference type="Proteomes" id="UP000299102"/>
    </source>
</evidence>
<keyword evidence="3" id="KW-1185">Reference proteome</keyword>
<name>A0A4C1UJ55_EUMVA</name>
<protein>
    <submittedName>
        <fullName evidence="2">Uncharacterized protein</fullName>
    </submittedName>
</protein>
<comment type="caution">
    <text evidence="2">The sequence shown here is derived from an EMBL/GenBank/DDBJ whole genome shotgun (WGS) entry which is preliminary data.</text>
</comment>